<dbReference type="RefSeq" id="WP_041496573.1">
    <property type="nucleotide sequence ID" value="NZ_AP014548.1"/>
</dbReference>
<gene>
    <name evidence="1" type="ORF">NMS_2075</name>
</gene>
<dbReference type="OrthoDB" id="1098521at2"/>
<sequence length="154" mass="17484">MKKLLEKYWEGNTSLQEEQELKEYFNSGAVAQEHEVYRVLFNSFELEGSIEEEGFDAFAKVKSQQTEKSYFKRRTWTGIAVAASVTAMIAVGSGYYDQEPAQDLGTYETPEEAYAATVAALEMVSNKFNQGKQNLKPITEIEKQTVQVFNINQL</sequence>
<dbReference type="HOGENOM" id="CLU_127595_0_0_10"/>
<proteinExistence type="predicted"/>
<dbReference type="AlphaFoldDB" id="W8VR48"/>
<keyword evidence="2" id="KW-1185">Reference proteome</keyword>
<name>W8VR48_9FLAO</name>
<dbReference type="STRING" id="1454201.NMS_2075"/>
<dbReference type="KEGG" id="nmf:NMS_2075"/>
<organism evidence="1 2">
    <name type="scientific">Nonlabens marinus S1-08</name>
    <dbReference type="NCBI Taxonomy" id="1454201"/>
    <lineage>
        <taxon>Bacteria</taxon>
        <taxon>Pseudomonadati</taxon>
        <taxon>Bacteroidota</taxon>
        <taxon>Flavobacteriia</taxon>
        <taxon>Flavobacteriales</taxon>
        <taxon>Flavobacteriaceae</taxon>
        <taxon>Nonlabens</taxon>
    </lineage>
</organism>
<evidence type="ECO:0000313" key="2">
    <source>
        <dbReference type="Proteomes" id="UP000031760"/>
    </source>
</evidence>
<accession>W8VR48</accession>
<dbReference type="Proteomes" id="UP000031760">
    <property type="component" value="Chromosome"/>
</dbReference>
<evidence type="ECO:0000313" key="1">
    <source>
        <dbReference type="EMBL" id="BAO56084.1"/>
    </source>
</evidence>
<reference evidence="1 2" key="1">
    <citation type="journal article" date="2014" name="Proc. Natl. Acad. Sci. U.S.A.">
        <title>Functional characterization of flavobacteria rhodopsins reveals a unique class of light-driven chloride pump in bacteria.</title>
        <authorList>
            <person name="Yoshizawa S."/>
            <person name="Kumagai Y."/>
            <person name="Kim H."/>
            <person name="Ogura Y."/>
            <person name="Hayashi T."/>
            <person name="Iwasaki W."/>
            <person name="DeLong E.F."/>
            <person name="Kogure K."/>
        </authorList>
    </citation>
    <scope>NUCLEOTIDE SEQUENCE [LARGE SCALE GENOMIC DNA]</scope>
    <source>
        <strain evidence="1 2">S1-08</strain>
    </source>
</reference>
<protein>
    <submittedName>
        <fullName evidence="1">Uncharacterized protein</fullName>
    </submittedName>
</protein>
<dbReference type="EMBL" id="AP014548">
    <property type="protein sequence ID" value="BAO56084.1"/>
    <property type="molecule type" value="Genomic_DNA"/>
</dbReference>